<reference evidence="1" key="1">
    <citation type="submission" date="2021-01" db="EMBL/GenBank/DDBJ databases">
        <authorList>
            <consortium name="Genoscope - CEA"/>
            <person name="William W."/>
        </authorList>
    </citation>
    <scope>NUCLEOTIDE SEQUENCE</scope>
</reference>
<comment type="caution">
    <text evidence="1">The sequence shown here is derived from an EMBL/GenBank/DDBJ whole genome shotgun (WGS) entry which is preliminary data.</text>
</comment>
<gene>
    <name evidence="1" type="ORF">PSON_ATCC_30995.1.T1110192</name>
</gene>
<evidence type="ECO:0000313" key="1">
    <source>
        <dbReference type="EMBL" id="CAD8116711.1"/>
    </source>
</evidence>
<sequence length="234" mass="28214">MLGKFQKKSSQTINLQEVYEFFFLKLQFLNQKYLNLWFLKITFIAIKSQLKFFKLTLKNINININFFELTQNLRKITFDISKIIKHFLIVLNLHRVIVILIQRIFLHIIRFCFEISNGLNGIQEFCYNYSKCIKDNAFGNKVQVTPALFLIVKQLEHFKPNFTVGFMLILDEIADDDKLNQLINHFKISFYQIRTYFTNNYDIYYSLREYCLIIQNKQLQNQLEQSQTLFPKRK</sequence>
<keyword evidence="2" id="KW-1185">Reference proteome</keyword>
<organism evidence="1 2">
    <name type="scientific">Paramecium sonneborni</name>
    <dbReference type="NCBI Taxonomy" id="65129"/>
    <lineage>
        <taxon>Eukaryota</taxon>
        <taxon>Sar</taxon>
        <taxon>Alveolata</taxon>
        <taxon>Ciliophora</taxon>
        <taxon>Intramacronucleata</taxon>
        <taxon>Oligohymenophorea</taxon>
        <taxon>Peniculida</taxon>
        <taxon>Parameciidae</taxon>
        <taxon>Paramecium</taxon>
    </lineage>
</organism>
<name>A0A8S1QNG2_9CILI</name>
<dbReference type="EMBL" id="CAJJDN010000111">
    <property type="protein sequence ID" value="CAD8116711.1"/>
    <property type="molecule type" value="Genomic_DNA"/>
</dbReference>
<proteinExistence type="predicted"/>
<accession>A0A8S1QNG2</accession>
<dbReference type="AlphaFoldDB" id="A0A8S1QNG2"/>
<dbReference type="Proteomes" id="UP000692954">
    <property type="component" value="Unassembled WGS sequence"/>
</dbReference>
<protein>
    <submittedName>
        <fullName evidence="1">Uncharacterized protein</fullName>
    </submittedName>
</protein>
<evidence type="ECO:0000313" key="2">
    <source>
        <dbReference type="Proteomes" id="UP000692954"/>
    </source>
</evidence>